<dbReference type="EMBL" id="CM023470">
    <property type="protein sequence ID" value="KAH7979130.1"/>
    <property type="molecule type" value="Genomic_DNA"/>
</dbReference>
<sequence length="275" mass="30719">MQNRRQWMAMVLYFGGRSGALSTEETKAKRESSQTKGQGGRKQSFREAWLEQDEFKGWLAPDPSGNSQRAFCKACGTTITTAGSELRRHAGAPSHKKATAGLQKQNFIHPSVLERGDINPMDPSCLLPLEDVYLGSECNEALGKCKSDGMQAEAHNLRVRCLCYYQTGAVEIKKRLPVSGLFFHEVQFVASKTALSADARRQLPALPTLQMRYAHLLPAANEVEQEWRMLPSYSKDEKSALEAKSSASFWADIGELKSFRDNWQFQNIATLAQLI</sequence>
<dbReference type="Proteomes" id="UP000821865">
    <property type="component" value="Chromosome 1"/>
</dbReference>
<keyword evidence="2" id="KW-1185">Reference proteome</keyword>
<organism evidence="1 2">
    <name type="scientific">Dermacentor silvarum</name>
    <name type="common">Tick</name>
    <dbReference type="NCBI Taxonomy" id="543639"/>
    <lineage>
        <taxon>Eukaryota</taxon>
        <taxon>Metazoa</taxon>
        <taxon>Ecdysozoa</taxon>
        <taxon>Arthropoda</taxon>
        <taxon>Chelicerata</taxon>
        <taxon>Arachnida</taxon>
        <taxon>Acari</taxon>
        <taxon>Parasitiformes</taxon>
        <taxon>Ixodida</taxon>
        <taxon>Ixodoidea</taxon>
        <taxon>Ixodidae</taxon>
        <taxon>Rhipicephalinae</taxon>
        <taxon>Dermacentor</taxon>
    </lineage>
</organism>
<evidence type="ECO:0000313" key="1">
    <source>
        <dbReference type="EMBL" id="KAH7979130.1"/>
    </source>
</evidence>
<evidence type="ECO:0000313" key="2">
    <source>
        <dbReference type="Proteomes" id="UP000821865"/>
    </source>
</evidence>
<proteinExistence type="predicted"/>
<name>A0ACB8DXX5_DERSI</name>
<comment type="caution">
    <text evidence="1">The sequence shown here is derived from an EMBL/GenBank/DDBJ whole genome shotgun (WGS) entry which is preliminary data.</text>
</comment>
<accession>A0ACB8DXX5</accession>
<gene>
    <name evidence="1" type="ORF">HPB49_008292</name>
</gene>
<reference evidence="1" key="1">
    <citation type="submission" date="2020-05" db="EMBL/GenBank/DDBJ databases">
        <title>Large-scale comparative analyses of tick genomes elucidate their genetic diversity and vector capacities.</title>
        <authorList>
            <person name="Jia N."/>
            <person name="Wang J."/>
            <person name="Shi W."/>
            <person name="Du L."/>
            <person name="Sun Y."/>
            <person name="Zhan W."/>
            <person name="Jiang J."/>
            <person name="Wang Q."/>
            <person name="Zhang B."/>
            <person name="Ji P."/>
            <person name="Sakyi L.B."/>
            <person name="Cui X."/>
            <person name="Yuan T."/>
            <person name="Jiang B."/>
            <person name="Yang W."/>
            <person name="Lam T.T.-Y."/>
            <person name="Chang Q."/>
            <person name="Ding S."/>
            <person name="Wang X."/>
            <person name="Zhu J."/>
            <person name="Ruan X."/>
            <person name="Zhao L."/>
            <person name="Wei J."/>
            <person name="Que T."/>
            <person name="Du C."/>
            <person name="Cheng J."/>
            <person name="Dai P."/>
            <person name="Han X."/>
            <person name="Huang E."/>
            <person name="Gao Y."/>
            <person name="Liu J."/>
            <person name="Shao H."/>
            <person name="Ye R."/>
            <person name="Li L."/>
            <person name="Wei W."/>
            <person name="Wang X."/>
            <person name="Wang C."/>
            <person name="Yang T."/>
            <person name="Huo Q."/>
            <person name="Li W."/>
            <person name="Guo W."/>
            <person name="Chen H."/>
            <person name="Zhou L."/>
            <person name="Ni X."/>
            <person name="Tian J."/>
            <person name="Zhou Y."/>
            <person name="Sheng Y."/>
            <person name="Liu T."/>
            <person name="Pan Y."/>
            <person name="Xia L."/>
            <person name="Li J."/>
            <person name="Zhao F."/>
            <person name="Cao W."/>
        </authorList>
    </citation>
    <scope>NUCLEOTIDE SEQUENCE</scope>
    <source>
        <strain evidence="1">Dsil-2018</strain>
    </source>
</reference>
<protein>
    <submittedName>
        <fullName evidence="1">Uncharacterized protein</fullName>
    </submittedName>
</protein>